<organism evidence="3 4">
    <name type="scientific">Aureobasidium uvarum</name>
    <dbReference type="NCBI Taxonomy" id="2773716"/>
    <lineage>
        <taxon>Eukaryota</taxon>
        <taxon>Fungi</taxon>
        <taxon>Dikarya</taxon>
        <taxon>Ascomycota</taxon>
        <taxon>Pezizomycotina</taxon>
        <taxon>Dothideomycetes</taxon>
        <taxon>Dothideomycetidae</taxon>
        <taxon>Dothideales</taxon>
        <taxon>Saccotheciaceae</taxon>
        <taxon>Aureobasidium</taxon>
    </lineage>
</organism>
<dbReference type="EMBL" id="CAINUL010000006">
    <property type="protein sequence ID" value="CAD0110423.1"/>
    <property type="molecule type" value="Genomic_DNA"/>
</dbReference>
<keyword evidence="2" id="KW-0732">Signal</keyword>
<evidence type="ECO:0000313" key="3">
    <source>
        <dbReference type="EMBL" id="CAD0110423.1"/>
    </source>
</evidence>
<feature type="signal peptide" evidence="2">
    <location>
        <begin position="1"/>
        <end position="18"/>
    </location>
</feature>
<feature type="chain" id="PRO_5040359328" evidence="2">
    <location>
        <begin position="19"/>
        <end position="835"/>
    </location>
</feature>
<evidence type="ECO:0000313" key="4">
    <source>
        <dbReference type="Proteomes" id="UP000745764"/>
    </source>
</evidence>
<sequence>MSSFFIVSLFSLFLAVQALVIETKSCFSPDVFAIAQQVSSPHYFCTWYLSDGRTNSPIPNIDATALLSACKCIASAEPVGTKAKTLDAIAKAASLHSYVSATCQSTSGSPISREFMNPPLFCTFFNSYERHDSPIPSLNVPAVRHACKCVLSGPKSSSKTSSTIKSPSSSTKQTTSHRSSSPSTKESSSRTSSAVTRESSSKPTVHKTISSKPSSSRVSSRTQTSSSKISTRSVTIKTSSSKSFSSKLPSTKIPSESTSRKSSISNLSSQSSSLKQDLLIQILEHQEYLTINIEFKEILELINTYPENLFFCRIYLWRSSQILDVFIIEFIEIIIFELVVGGPYDGAYLSTRYQVVGGPMGSYDYVFNVITVVPGSSIPAVFGIDPTTQFLEIHTYSKIPYGIYSPDSSHQQIWPQSKNTTPMLCKDVEGYLHCETADGALDVFAAEGSWSYLTTQSWQSTNSPEYVAVKYQIVYQPISAATSTTTSAIQTTSTSDAYDVITSQNLEAYCTTYLGYTTPSITETTTLFANTTKTDVFNLTVTSTIVSLSTETDIVGTITVTSLTSTPTDAAPGKRRDIDTPYVLRSYAESAINSGCSRAATQPAPTTFFETVTVASNEIVASTTTAIAYENITSVVTELITFTTTTILSSSTSSSATCTPTPIVDAEQQAKDLAALNFLFTHNNLTSMLSSFPISVLGGFQNITGDVLPPIRTALQNWVPCTATSYNISTQLLACKDETYVTAFAACIIFRTDPYSLKWAGTTSYTVPVPVSALTKTWRDYENTVVGKDGVAISPNMSLIEVIDHATNGGHYASNSFKNLQYYFKEGNILTTGLV</sequence>
<name>A0A9N8PSX8_9PEZI</name>
<accession>A0A9N8PSX8</accession>
<dbReference type="AlphaFoldDB" id="A0A9N8PSX8"/>
<feature type="compositionally biased region" description="Low complexity" evidence="1">
    <location>
        <begin position="155"/>
        <end position="198"/>
    </location>
</feature>
<evidence type="ECO:0000256" key="1">
    <source>
        <dbReference type="SAM" id="MobiDB-lite"/>
    </source>
</evidence>
<dbReference type="OrthoDB" id="3848409at2759"/>
<proteinExistence type="predicted"/>
<protein>
    <submittedName>
        <fullName evidence="3">Uncharacterized protein</fullName>
    </submittedName>
</protein>
<keyword evidence="4" id="KW-1185">Reference proteome</keyword>
<gene>
    <name evidence="3" type="ORF">AWRI4620_LOCUS4678</name>
</gene>
<reference evidence="3" key="1">
    <citation type="submission" date="2020-06" db="EMBL/GenBank/DDBJ databases">
        <authorList>
            <person name="Onetto C."/>
        </authorList>
    </citation>
    <scope>NUCLEOTIDE SEQUENCE</scope>
</reference>
<comment type="caution">
    <text evidence="3">The sequence shown here is derived from an EMBL/GenBank/DDBJ whole genome shotgun (WGS) entry which is preliminary data.</text>
</comment>
<dbReference type="Proteomes" id="UP000745764">
    <property type="component" value="Unassembled WGS sequence"/>
</dbReference>
<feature type="compositionally biased region" description="Low complexity" evidence="1">
    <location>
        <begin position="207"/>
        <end position="252"/>
    </location>
</feature>
<feature type="region of interest" description="Disordered" evidence="1">
    <location>
        <begin position="152"/>
        <end position="266"/>
    </location>
</feature>
<evidence type="ECO:0000256" key="2">
    <source>
        <dbReference type="SAM" id="SignalP"/>
    </source>
</evidence>